<evidence type="ECO:0000259" key="2">
    <source>
        <dbReference type="PROSITE" id="PS51782"/>
    </source>
</evidence>
<dbReference type="GO" id="GO:0004222">
    <property type="term" value="F:metalloendopeptidase activity"/>
    <property type="evidence" value="ECO:0007669"/>
    <property type="project" value="TreeGrafter"/>
</dbReference>
<keyword evidence="1" id="KW-0812">Transmembrane</keyword>
<dbReference type="PANTHER" id="PTHR21666:SF270">
    <property type="entry name" value="MUREIN HYDROLASE ACTIVATOR ENVC"/>
    <property type="match status" value="1"/>
</dbReference>
<dbReference type="AlphaFoldDB" id="A0A0G1XYK6"/>
<dbReference type="EMBL" id="LCRO01000001">
    <property type="protein sequence ID" value="KKW35975.1"/>
    <property type="molecule type" value="Genomic_DNA"/>
</dbReference>
<dbReference type="InterPro" id="IPR016047">
    <property type="entry name" value="M23ase_b-sheet_dom"/>
</dbReference>
<evidence type="ECO:0000256" key="1">
    <source>
        <dbReference type="SAM" id="Phobius"/>
    </source>
</evidence>
<dbReference type="CDD" id="cd12797">
    <property type="entry name" value="M23_peptidase"/>
    <property type="match status" value="1"/>
</dbReference>
<dbReference type="Pfam" id="PF01476">
    <property type="entry name" value="LysM"/>
    <property type="match status" value="2"/>
</dbReference>
<reference evidence="3 4" key="1">
    <citation type="journal article" date="2015" name="Nature">
        <title>rRNA introns, odd ribosomes, and small enigmatic genomes across a large radiation of phyla.</title>
        <authorList>
            <person name="Brown C.T."/>
            <person name="Hug L.A."/>
            <person name="Thomas B.C."/>
            <person name="Sharon I."/>
            <person name="Castelle C.J."/>
            <person name="Singh A."/>
            <person name="Wilkins M.J."/>
            <person name="Williams K.H."/>
            <person name="Banfield J.F."/>
        </authorList>
    </citation>
    <scope>NUCLEOTIDE SEQUENCE [LARGE SCALE GENOMIC DNA]</scope>
</reference>
<dbReference type="SUPFAM" id="SSF51261">
    <property type="entry name" value="Duplicated hybrid motif"/>
    <property type="match status" value="1"/>
</dbReference>
<proteinExistence type="predicted"/>
<name>A0A0G1XYK6_9BACT</name>
<evidence type="ECO:0000313" key="4">
    <source>
        <dbReference type="Proteomes" id="UP000034740"/>
    </source>
</evidence>
<keyword evidence="1" id="KW-1133">Transmembrane helix</keyword>
<evidence type="ECO:0000313" key="3">
    <source>
        <dbReference type="EMBL" id="KKW35975.1"/>
    </source>
</evidence>
<dbReference type="CDD" id="cd00118">
    <property type="entry name" value="LysM"/>
    <property type="match status" value="2"/>
</dbReference>
<dbReference type="SMART" id="SM00257">
    <property type="entry name" value="LysM"/>
    <property type="match status" value="2"/>
</dbReference>
<dbReference type="InterPro" id="IPR050570">
    <property type="entry name" value="Cell_wall_metabolism_enzyme"/>
</dbReference>
<feature type="transmembrane region" description="Helical" evidence="1">
    <location>
        <begin position="12"/>
        <end position="31"/>
    </location>
</feature>
<feature type="domain" description="LysM" evidence="2">
    <location>
        <begin position="109"/>
        <end position="152"/>
    </location>
</feature>
<organism evidence="3 4">
    <name type="scientific">Candidatus Adlerbacteria bacterium GW2011_GWA1_54_10</name>
    <dbReference type="NCBI Taxonomy" id="1618605"/>
    <lineage>
        <taxon>Bacteria</taxon>
        <taxon>Candidatus Adleribacteriota</taxon>
    </lineage>
</organism>
<dbReference type="InterPro" id="IPR011055">
    <property type="entry name" value="Dup_hybrid_motif"/>
</dbReference>
<dbReference type="Proteomes" id="UP000034740">
    <property type="component" value="Unassembled WGS sequence"/>
</dbReference>
<dbReference type="PANTHER" id="PTHR21666">
    <property type="entry name" value="PEPTIDASE-RELATED"/>
    <property type="match status" value="1"/>
</dbReference>
<dbReference type="Pfam" id="PF01551">
    <property type="entry name" value="Peptidase_M23"/>
    <property type="match status" value="1"/>
</dbReference>
<protein>
    <submittedName>
        <fullName evidence="3">Peptidase M23 family protein</fullName>
    </submittedName>
</protein>
<dbReference type="PROSITE" id="PS51782">
    <property type="entry name" value="LYSM"/>
    <property type="match status" value="2"/>
</dbReference>
<gene>
    <name evidence="3" type="ORF">UY83_C0001G0006</name>
</gene>
<keyword evidence="1" id="KW-0472">Membrane</keyword>
<dbReference type="Gene3D" id="2.70.70.10">
    <property type="entry name" value="Glucose Permease (Domain IIA)"/>
    <property type="match status" value="1"/>
</dbReference>
<dbReference type="InterPro" id="IPR036779">
    <property type="entry name" value="LysM_dom_sf"/>
</dbReference>
<comment type="caution">
    <text evidence="3">The sequence shown here is derived from an EMBL/GenBank/DDBJ whole genome shotgun (WGS) entry which is preliminary data.</text>
</comment>
<accession>A0A0G1XYK6</accession>
<dbReference type="SUPFAM" id="SSF54106">
    <property type="entry name" value="LysM domain"/>
    <property type="match status" value="1"/>
</dbReference>
<feature type="domain" description="LysM" evidence="2">
    <location>
        <begin position="158"/>
        <end position="201"/>
    </location>
</feature>
<dbReference type="Gene3D" id="3.10.350.10">
    <property type="entry name" value="LysM domain"/>
    <property type="match status" value="2"/>
</dbReference>
<dbReference type="InterPro" id="IPR018392">
    <property type="entry name" value="LysM"/>
</dbReference>
<sequence length="338" mass="34922">MDPTSLDPKKRIRYSAAIGIALLALGIPLLASASVFTEWLRGFGEAASASSLKLNSQTIPILAPATNIDPHPTGGGDIAIVGGSALLPQGGPSGTLADITESMESAQISVYTVHRGDTLSGIAGMFDVSVNTIMWANDLKNGKIQEGQQLVVLPITGVRHTVVKGETLQSIAEKYKADGDEIAGFNNIDGASLAVGEVIIIPDGEITPRSTSPARTGGNRNVVGYYAWPMQGGVITQGLHGYNGIDIGAPSGTGILAAAAGTVIIARDSGWNGGYGKYLVIKHDNGTQTLYSHASRLYVSVGERVGKGAVIATVGSTGKSTGHHLHFEVRGAANPFAR</sequence>